<keyword evidence="2" id="KW-1185">Reference proteome</keyword>
<protein>
    <submittedName>
        <fullName evidence="1">Uncharacterized protein</fullName>
    </submittedName>
</protein>
<gene>
    <name evidence="1" type="ORF">J2S17_002302</name>
</gene>
<sequence>MVKAIDKIETIIQHNQGANPPDFDYFFNLEYGKKQALFDPIIQSIREMVDQETQIQIDKSKQADSLE</sequence>
<accession>A0ABU0AI02</accession>
<name>A0ABU0AI02_9BACI</name>
<reference evidence="1 2" key="1">
    <citation type="submission" date="2023-07" db="EMBL/GenBank/DDBJ databases">
        <title>Genomic Encyclopedia of Type Strains, Phase IV (KMG-IV): sequencing the most valuable type-strain genomes for metagenomic binning, comparative biology and taxonomic classification.</title>
        <authorList>
            <person name="Goeker M."/>
        </authorList>
    </citation>
    <scope>NUCLEOTIDE SEQUENCE [LARGE SCALE GENOMIC DNA]</scope>
    <source>
        <strain evidence="1 2">DSM 23494</strain>
    </source>
</reference>
<evidence type="ECO:0000313" key="2">
    <source>
        <dbReference type="Proteomes" id="UP001238088"/>
    </source>
</evidence>
<dbReference type="Proteomes" id="UP001238088">
    <property type="component" value="Unassembled WGS sequence"/>
</dbReference>
<evidence type="ECO:0000313" key="1">
    <source>
        <dbReference type="EMBL" id="MDQ0270427.1"/>
    </source>
</evidence>
<proteinExistence type="predicted"/>
<dbReference type="EMBL" id="JAUSUB010000008">
    <property type="protein sequence ID" value="MDQ0270427.1"/>
    <property type="molecule type" value="Genomic_DNA"/>
</dbReference>
<organism evidence="1 2">
    <name type="scientific">Cytobacillus purgationiresistens</name>
    <dbReference type="NCBI Taxonomy" id="863449"/>
    <lineage>
        <taxon>Bacteria</taxon>
        <taxon>Bacillati</taxon>
        <taxon>Bacillota</taxon>
        <taxon>Bacilli</taxon>
        <taxon>Bacillales</taxon>
        <taxon>Bacillaceae</taxon>
        <taxon>Cytobacillus</taxon>
    </lineage>
</organism>
<comment type="caution">
    <text evidence="1">The sequence shown here is derived from an EMBL/GenBank/DDBJ whole genome shotgun (WGS) entry which is preliminary data.</text>
</comment>